<dbReference type="PANTHER" id="PTHR19818">
    <property type="entry name" value="ZINC FINGER PROTEIN ZIC AND GLI"/>
    <property type="match status" value="1"/>
</dbReference>
<dbReference type="Proteomes" id="UP000887562">
    <property type="component" value="Unplaced"/>
</dbReference>
<evidence type="ECO:0000256" key="3">
    <source>
        <dbReference type="ARBA" id="ARBA00022771"/>
    </source>
</evidence>
<dbReference type="AlphaFoldDB" id="A0A915EWT1"/>
<proteinExistence type="predicted"/>
<dbReference type="PANTHER" id="PTHR19818:SF139">
    <property type="entry name" value="PAIR-RULE PROTEIN ODD-PAIRED"/>
    <property type="match status" value="1"/>
</dbReference>
<dbReference type="GO" id="GO:0000978">
    <property type="term" value="F:RNA polymerase II cis-regulatory region sequence-specific DNA binding"/>
    <property type="evidence" value="ECO:0007669"/>
    <property type="project" value="TreeGrafter"/>
</dbReference>
<dbReference type="WBParaSite" id="maker-E.canG7_contigs_5602-snap-gene-1.27-mRNA-1">
    <property type="protein sequence ID" value="maker-E.canG7_contigs_5602-snap-gene-1.27-mRNA-1"/>
    <property type="gene ID" value="EcG7_00423"/>
</dbReference>
<dbReference type="PROSITE" id="PS00028">
    <property type="entry name" value="ZINC_FINGER_C2H2_1"/>
    <property type="match status" value="1"/>
</dbReference>
<dbReference type="SUPFAM" id="SSF57667">
    <property type="entry name" value="beta-beta-alpha zinc fingers"/>
    <property type="match status" value="2"/>
</dbReference>
<keyword evidence="4" id="KW-0862">Zinc</keyword>
<dbReference type="InterPro" id="IPR050329">
    <property type="entry name" value="GLI_C2H2-zinc-finger"/>
</dbReference>
<name>A0A915EWT1_9CEST</name>
<keyword evidence="2" id="KW-0677">Repeat</keyword>
<evidence type="ECO:0000256" key="2">
    <source>
        <dbReference type="ARBA" id="ARBA00022737"/>
    </source>
</evidence>
<accession>A0A915EWT1</accession>
<evidence type="ECO:0000313" key="8">
    <source>
        <dbReference type="Proteomes" id="UP000887562"/>
    </source>
</evidence>
<evidence type="ECO:0000256" key="6">
    <source>
        <dbReference type="SAM" id="MobiDB-lite"/>
    </source>
</evidence>
<evidence type="ECO:0000313" key="9">
    <source>
        <dbReference type="WBParaSite" id="maker-E.canG7_contigs_5602-snap-gene-1.27-mRNA-1"/>
    </source>
</evidence>
<dbReference type="PROSITE" id="PS50157">
    <property type="entry name" value="ZINC_FINGER_C2H2_2"/>
    <property type="match status" value="1"/>
</dbReference>
<feature type="compositionally biased region" description="Basic residues" evidence="6">
    <location>
        <begin position="431"/>
        <end position="440"/>
    </location>
</feature>
<dbReference type="GO" id="GO:0008270">
    <property type="term" value="F:zinc ion binding"/>
    <property type="evidence" value="ECO:0007669"/>
    <property type="project" value="UniProtKB-KW"/>
</dbReference>
<dbReference type="Gene3D" id="3.30.160.60">
    <property type="entry name" value="Classic Zinc Finger"/>
    <property type="match status" value="2"/>
</dbReference>
<protein>
    <submittedName>
        <fullName evidence="9">C2H2-type domain-containing protein</fullName>
    </submittedName>
</protein>
<evidence type="ECO:0000256" key="4">
    <source>
        <dbReference type="ARBA" id="ARBA00022833"/>
    </source>
</evidence>
<feature type="region of interest" description="Disordered" evidence="6">
    <location>
        <begin position="425"/>
        <end position="450"/>
    </location>
</feature>
<keyword evidence="1" id="KW-0479">Metal-binding</keyword>
<organism evidence="8 9">
    <name type="scientific">Echinococcus canadensis</name>
    <dbReference type="NCBI Taxonomy" id="519352"/>
    <lineage>
        <taxon>Eukaryota</taxon>
        <taxon>Metazoa</taxon>
        <taxon>Spiralia</taxon>
        <taxon>Lophotrochozoa</taxon>
        <taxon>Platyhelminthes</taxon>
        <taxon>Cestoda</taxon>
        <taxon>Eucestoda</taxon>
        <taxon>Cyclophyllidea</taxon>
        <taxon>Taeniidae</taxon>
        <taxon>Echinococcus</taxon>
        <taxon>Echinococcus canadensis group</taxon>
    </lineage>
</organism>
<feature type="domain" description="C2H2-type" evidence="7">
    <location>
        <begin position="501"/>
        <end position="525"/>
    </location>
</feature>
<dbReference type="GO" id="GO:0000981">
    <property type="term" value="F:DNA-binding transcription factor activity, RNA polymerase II-specific"/>
    <property type="evidence" value="ECO:0007669"/>
    <property type="project" value="TreeGrafter"/>
</dbReference>
<keyword evidence="3 5" id="KW-0863">Zinc-finger</keyword>
<reference evidence="9" key="1">
    <citation type="submission" date="2022-11" db="UniProtKB">
        <authorList>
            <consortium name="WormBaseParasite"/>
        </authorList>
    </citation>
    <scope>IDENTIFICATION</scope>
</reference>
<sequence>MVVLRGSSFSHDLVRGLRMLSMRSVRSKRNAKPDASRGVTNNELRMDHEMFDAVEHLSDTLINDTSRSVAASLTKEHQRARENIKARIIFRKNFRGPPELTILTYRAREQIAHLSMTQPSEWSAEAVSEYFPISCCGAALLLQKQRKNPHRFFRSLDFVVNHDTQSIKNWLTLIEVICTAQVEDQVKANESQTLQILSTRLPSGLRWIGVANVLNKLAFADGNPALPYPPQTSIEAFSFIKSRHQPGYFQQIAERFCKPIDTTNESICVREQQLSVINKLISLFRCMDFSVFTQPLLEDSALTFKTVCRNWLYIDSNSPQLAQSRLPKTKSKVDCDFTKSIRYKRDLSIGSLNEESILSSTEGGGYRHSALENTIPGLSLQIPPSMDRCLSVLPPIDTFSHQFPCLVILMCHGYLQEVEPRFNRQEESKRGLKVKSRRNRTSGGIQKQAKPLSISKNGTTLDKHGFPCPIPSCVRASPETAFKRRYLMQEHLNFHRRQKPFCCDRCPQRFTSRQNLARHRLIHAGVTYTCSECRHVFMRSSDRSKCLRNHRLQRIISEQGTNARPAPAVVVPKNASISLPTTINGPYVCPVCPDQRGYKLDSSLRKHMRLHHPNYKRTMGVQVSRVDEIPSKVATQQVGDPRRPPSETAVVNYSLKTPAIAVASDPTASQLPISLGSDTGAYLLSTGDIFYAVVPQYTGIDQPIPAVGPAGVEGTTEQRPTILMELAPAGSGVVGEEPRRSAHSAVLGVTEGPLIFTHCLPVDLCTSALCLTVTDPSLPTSLSPTSQHPAVIPVQTRVCSSIAGEGALDLTELPHEVIDLSHSNPVDLSGAHPHASRSTLWEPEPGFSFTDLLNVDDEDPRGLLLGSEFEVGLDLRLPEPL</sequence>
<dbReference type="InterPro" id="IPR036236">
    <property type="entry name" value="Znf_C2H2_sf"/>
</dbReference>
<keyword evidence="8" id="KW-1185">Reference proteome</keyword>
<dbReference type="GO" id="GO:0045944">
    <property type="term" value="P:positive regulation of transcription by RNA polymerase II"/>
    <property type="evidence" value="ECO:0007669"/>
    <property type="project" value="UniProtKB-ARBA"/>
</dbReference>
<dbReference type="InterPro" id="IPR013087">
    <property type="entry name" value="Znf_C2H2_type"/>
</dbReference>
<evidence type="ECO:0000256" key="5">
    <source>
        <dbReference type="PROSITE-ProRule" id="PRU00042"/>
    </source>
</evidence>
<evidence type="ECO:0000259" key="7">
    <source>
        <dbReference type="PROSITE" id="PS50157"/>
    </source>
</evidence>
<dbReference type="SMART" id="SM00355">
    <property type="entry name" value="ZnF_C2H2"/>
    <property type="match status" value="4"/>
</dbReference>
<evidence type="ECO:0000256" key="1">
    <source>
        <dbReference type="ARBA" id="ARBA00022723"/>
    </source>
</evidence>
<dbReference type="GO" id="GO:0005634">
    <property type="term" value="C:nucleus"/>
    <property type="evidence" value="ECO:0007669"/>
    <property type="project" value="UniProtKB-ARBA"/>
</dbReference>